<sequence>MTKPCWDTDPSGRTFAASDLFLDIKDMIKLGQIYLGKDAFERHRYLSEDWVVAATQNHVASDVINPTGGSGGRTLRLWLLHLDE</sequence>
<reference evidence="1 2" key="1">
    <citation type="submission" date="2010-12" db="EMBL/GenBank/DDBJ databases">
        <authorList>
            <person name="Muzny D."/>
            <person name="Qin X."/>
            <person name="Deng J."/>
            <person name="Jiang H."/>
            <person name="Liu Y."/>
            <person name="Qu J."/>
            <person name="Song X.-Z."/>
            <person name="Zhang L."/>
            <person name="Thornton R."/>
            <person name="Coyle M."/>
            <person name="Francisco L."/>
            <person name="Jackson L."/>
            <person name="Javaid M."/>
            <person name="Korchina V."/>
            <person name="Kovar C."/>
            <person name="Mata R."/>
            <person name="Mathew T."/>
            <person name="Ngo R."/>
            <person name="Nguyen L."/>
            <person name="Nguyen N."/>
            <person name="Okwuonu G."/>
            <person name="Ongeri F."/>
            <person name="Pham C."/>
            <person name="Simmons D."/>
            <person name="Wilczek-Boney K."/>
            <person name="Hale W."/>
            <person name="Jakkamsetti A."/>
            <person name="Pham P."/>
            <person name="Ruth R."/>
            <person name="San Lucas F."/>
            <person name="Warren J."/>
            <person name="Zhang J."/>
            <person name="Zhao Z."/>
            <person name="Zhou C."/>
            <person name="Zhu D."/>
            <person name="Lee S."/>
            <person name="Bess C."/>
            <person name="Blankenburg K."/>
            <person name="Forbes L."/>
            <person name="Fu Q."/>
            <person name="Gubbala S."/>
            <person name="Hirani K."/>
            <person name="Jayaseelan J.C."/>
            <person name="Lara F."/>
            <person name="Munidasa M."/>
            <person name="Palculict T."/>
            <person name="Patil S."/>
            <person name="Pu L.-L."/>
            <person name="Saada N."/>
            <person name="Tang L."/>
            <person name="Weissenberger G."/>
            <person name="Zhu Y."/>
            <person name="Hemphill L."/>
            <person name="Shang Y."/>
            <person name="Youmans B."/>
            <person name="Ayvaz T."/>
            <person name="Ross M."/>
            <person name="Santibanez J."/>
            <person name="Aqrawi P."/>
            <person name="Gross S."/>
            <person name="Joshi V."/>
            <person name="Fowler G."/>
            <person name="Nazareth L."/>
            <person name="Reid J."/>
            <person name="Worley K."/>
            <person name="Petrosino J."/>
            <person name="Highlander S."/>
            <person name="Gibbs R."/>
        </authorList>
    </citation>
    <scope>NUCLEOTIDE SEQUENCE [LARGE SCALE GENOMIC DNA]</scope>
    <source>
        <strain evidence="1 2">ATCC 23263</strain>
    </source>
</reference>
<dbReference type="Proteomes" id="UP000004754">
    <property type="component" value="Unassembled WGS sequence"/>
</dbReference>
<keyword evidence="2" id="KW-1185">Reference proteome</keyword>
<comment type="caution">
    <text evidence="1">The sequence shown here is derived from an EMBL/GenBank/DDBJ whole genome shotgun (WGS) entry which is preliminary data.</text>
</comment>
<dbReference type="Gene3D" id="3.40.710.10">
    <property type="entry name" value="DD-peptidase/beta-lactamase superfamily"/>
    <property type="match status" value="1"/>
</dbReference>
<dbReference type="AlphaFoldDB" id="E6MG29"/>
<organism evidence="1 2">
    <name type="scientific">Pseudoramibacter alactolyticus ATCC 23263</name>
    <dbReference type="NCBI Taxonomy" id="887929"/>
    <lineage>
        <taxon>Bacteria</taxon>
        <taxon>Bacillati</taxon>
        <taxon>Bacillota</taxon>
        <taxon>Clostridia</taxon>
        <taxon>Eubacteriales</taxon>
        <taxon>Eubacteriaceae</taxon>
        <taxon>Pseudoramibacter</taxon>
    </lineage>
</organism>
<name>E6MG29_9FIRM</name>
<evidence type="ECO:0000313" key="2">
    <source>
        <dbReference type="Proteomes" id="UP000004754"/>
    </source>
</evidence>
<accession>E6MG29</accession>
<dbReference type="InterPro" id="IPR012338">
    <property type="entry name" value="Beta-lactam/transpept-like"/>
</dbReference>
<dbReference type="HOGENOM" id="CLU_2524948_0_0_9"/>
<dbReference type="RefSeq" id="WP_006598386.1">
    <property type="nucleotide sequence ID" value="NZ_GL622359.1"/>
</dbReference>
<dbReference type="SUPFAM" id="SSF56601">
    <property type="entry name" value="beta-lactamase/transpeptidase-like"/>
    <property type="match status" value="1"/>
</dbReference>
<proteinExistence type="predicted"/>
<gene>
    <name evidence="1" type="ORF">HMP0721_0962</name>
</gene>
<dbReference type="OrthoDB" id="9773047at2"/>
<evidence type="ECO:0000313" key="1">
    <source>
        <dbReference type="EMBL" id="EFV01569.1"/>
    </source>
</evidence>
<dbReference type="EMBL" id="AEQN01000016">
    <property type="protein sequence ID" value="EFV01569.1"/>
    <property type="molecule type" value="Genomic_DNA"/>
</dbReference>
<protein>
    <submittedName>
        <fullName evidence="1">Uncharacterized protein</fullName>
    </submittedName>
</protein>
<dbReference type="STRING" id="887929.HMP0721_0962"/>